<evidence type="ECO:0000256" key="1">
    <source>
        <dbReference type="SAM" id="MobiDB-lite"/>
    </source>
</evidence>
<accession>A0A4Y2B8L0</accession>
<comment type="caution">
    <text evidence="2">The sequence shown here is derived from an EMBL/GenBank/DDBJ whole genome shotgun (WGS) entry which is preliminary data.</text>
</comment>
<name>A0A4Y2B8L0_ARAVE</name>
<keyword evidence="3" id="KW-1185">Reference proteome</keyword>
<proteinExistence type="predicted"/>
<evidence type="ECO:0000313" key="3">
    <source>
        <dbReference type="Proteomes" id="UP000499080"/>
    </source>
</evidence>
<gene>
    <name evidence="2" type="ORF">AVEN_113213_1</name>
</gene>
<protein>
    <submittedName>
        <fullName evidence="2">Uncharacterized protein</fullName>
    </submittedName>
</protein>
<evidence type="ECO:0000313" key="2">
    <source>
        <dbReference type="EMBL" id="GBL88741.1"/>
    </source>
</evidence>
<feature type="compositionally biased region" description="Polar residues" evidence="1">
    <location>
        <begin position="10"/>
        <end position="29"/>
    </location>
</feature>
<dbReference type="AlphaFoldDB" id="A0A4Y2B8L0"/>
<dbReference type="EMBL" id="BGPR01159064">
    <property type="protein sequence ID" value="GBL88741.1"/>
    <property type="molecule type" value="Genomic_DNA"/>
</dbReference>
<feature type="non-terminal residue" evidence="2">
    <location>
        <position position="1"/>
    </location>
</feature>
<sequence>FSPPLLHFDNLTTKKTTDRTQFPKTSPLSLTPEIPIPRYGEIEIAQYSPLK</sequence>
<feature type="region of interest" description="Disordered" evidence="1">
    <location>
        <begin position="1"/>
        <end position="29"/>
    </location>
</feature>
<reference evidence="2 3" key="1">
    <citation type="journal article" date="2019" name="Sci. Rep.">
        <title>Orb-weaving spider Araneus ventricosus genome elucidates the spidroin gene catalogue.</title>
        <authorList>
            <person name="Kono N."/>
            <person name="Nakamura H."/>
            <person name="Ohtoshi R."/>
            <person name="Moran D.A.P."/>
            <person name="Shinohara A."/>
            <person name="Yoshida Y."/>
            <person name="Fujiwara M."/>
            <person name="Mori M."/>
            <person name="Tomita M."/>
            <person name="Arakawa K."/>
        </authorList>
    </citation>
    <scope>NUCLEOTIDE SEQUENCE [LARGE SCALE GENOMIC DNA]</scope>
</reference>
<organism evidence="2 3">
    <name type="scientific">Araneus ventricosus</name>
    <name type="common">Orbweaver spider</name>
    <name type="synonym">Epeira ventricosa</name>
    <dbReference type="NCBI Taxonomy" id="182803"/>
    <lineage>
        <taxon>Eukaryota</taxon>
        <taxon>Metazoa</taxon>
        <taxon>Ecdysozoa</taxon>
        <taxon>Arthropoda</taxon>
        <taxon>Chelicerata</taxon>
        <taxon>Arachnida</taxon>
        <taxon>Araneae</taxon>
        <taxon>Araneomorphae</taxon>
        <taxon>Entelegynae</taxon>
        <taxon>Araneoidea</taxon>
        <taxon>Araneidae</taxon>
        <taxon>Araneus</taxon>
    </lineage>
</organism>
<dbReference type="Proteomes" id="UP000499080">
    <property type="component" value="Unassembled WGS sequence"/>
</dbReference>